<evidence type="ECO:0000313" key="7">
    <source>
        <dbReference type="EMBL" id="CAE6788505.1"/>
    </source>
</evidence>
<organism evidence="7 8">
    <name type="scientific">Paraburkholderia nemoris</name>
    <dbReference type="NCBI Taxonomy" id="2793076"/>
    <lineage>
        <taxon>Bacteria</taxon>
        <taxon>Pseudomonadati</taxon>
        <taxon>Pseudomonadota</taxon>
        <taxon>Betaproteobacteria</taxon>
        <taxon>Burkholderiales</taxon>
        <taxon>Burkholderiaceae</taxon>
        <taxon>Paraburkholderia</taxon>
    </lineage>
</organism>
<feature type="transmembrane region" description="Helical" evidence="5">
    <location>
        <begin position="20"/>
        <end position="44"/>
    </location>
</feature>
<keyword evidence="4 5" id="KW-0472">Membrane</keyword>
<dbReference type="PANTHER" id="PTHR23508:SF10">
    <property type="entry name" value="CARBOXYLIC ACID TRANSPORTER PROTEIN HOMOLOG"/>
    <property type="match status" value="1"/>
</dbReference>
<keyword evidence="2 5" id="KW-0812">Transmembrane</keyword>
<reference evidence="7 8" key="1">
    <citation type="submission" date="2021-02" db="EMBL/GenBank/DDBJ databases">
        <authorList>
            <person name="Vanwijnsberghe S."/>
        </authorList>
    </citation>
    <scope>NUCLEOTIDE SEQUENCE [LARGE SCALE GENOMIC DNA]</scope>
    <source>
        <strain evidence="7 8">R-69776</strain>
    </source>
</reference>
<feature type="domain" description="Major facilitator superfamily (MFS) profile" evidence="6">
    <location>
        <begin position="22"/>
        <end position="417"/>
    </location>
</feature>
<dbReference type="PANTHER" id="PTHR23508">
    <property type="entry name" value="CARBOXYLIC ACID TRANSPORTER PROTEIN HOMOLOG"/>
    <property type="match status" value="1"/>
</dbReference>
<comment type="subcellular location">
    <subcellularLocation>
        <location evidence="1">Membrane</location>
        <topology evidence="1">Multi-pass membrane protein</topology>
    </subcellularLocation>
</comment>
<feature type="transmembrane region" description="Helical" evidence="5">
    <location>
        <begin position="147"/>
        <end position="170"/>
    </location>
</feature>
<evidence type="ECO:0000256" key="2">
    <source>
        <dbReference type="ARBA" id="ARBA00022692"/>
    </source>
</evidence>
<dbReference type="EMBL" id="CAJNBH010000014">
    <property type="protein sequence ID" value="CAE6788505.1"/>
    <property type="molecule type" value="Genomic_DNA"/>
</dbReference>
<dbReference type="Pfam" id="PF07690">
    <property type="entry name" value="MFS_1"/>
    <property type="match status" value="1"/>
</dbReference>
<evidence type="ECO:0000313" key="8">
    <source>
        <dbReference type="Proteomes" id="UP000673821"/>
    </source>
</evidence>
<dbReference type="Gene3D" id="1.20.1250.20">
    <property type="entry name" value="MFS general substrate transporter like domains"/>
    <property type="match status" value="2"/>
</dbReference>
<feature type="transmembrane region" description="Helical" evidence="5">
    <location>
        <begin position="176"/>
        <end position="196"/>
    </location>
</feature>
<feature type="transmembrane region" description="Helical" evidence="5">
    <location>
        <begin position="56"/>
        <end position="74"/>
    </location>
</feature>
<feature type="transmembrane region" description="Helical" evidence="5">
    <location>
        <begin position="322"/>
        <end position="350"/>
    </location>
</feature>
<keyword evidence="3 5" id="KW-1133">Transmembrane helix</keyword>
<evidence type="ECO:0000256" key="3">
    <source>
        <dbReference type="ARBA" id="ARBA00022989"/>
    </source>
</evidence>
<sequence length="424" mass="44190">MKTFNELDKPVRTETSFNTWMICAVCFCVMAVDGFDTAAIAYVAPTLTRLWHLNHAAMTPAFVATSAGAVLGYIASGATVRAIPRLTVILLATLLFAAFSLLTVISSGVTVISFIRFVTTICLGIVVPVAISIAADSAPDHARASATIAATTGLSVGAALGGLGSPLLIAGYGWQAVFIVGGLIPALLIPLVWYVLPRDQEQAQTTGIPRRVADNSTWFQEVKSLFSPCLLSTTVTVWLVAFFGFLVNYLFIFWTPMLLLSFGFSPSSAPLGAAAAALGGIAGNLLLFALATRLGVPRSLILTASIAMLCVVGFQIEGLDRWAVLLFIFGVGAGTATACVGQSALATVLYPAALRPTSVGNAAAIGRVGAIMGPSAGGFLISVGISAQRIVLLSFIPLAIVAIVLLISQMRMARKRTTSELGSF</sequence>
<accession>A0ABN7M6N7</accession>
<feature type="transmembrane region" description="Helical" evidence="5">
    <location>
        <begin position="299"/>
        <end position="316"/>
    </location>
</feature>
<evidence type="ECO:0000256" key="4">
    <source>
        <dbReference type="ARBA" id="ARBA00023136"/>
    </source>
</evidence>
<feature type="transmembrane region" description="Helical" evidence="5">
    <location>
        <begin position="390"/>
        <end position="407"/>
    </location>
</feature>
<gene>
    <name evidence="7" type="primary">mhbT_4</name>
    <name evidence="7" type="ORF">R69776_04643</name>
</gene>
<dbReference type="PROSITE" id="PS50850">
    <property type="entry name" value="MFS"/>
    <property type="match status" value="1"/>
</dbReference>
<evidence type="ECO:0000259" key="6">
    <source>
        <dbReference type="PROSITE" id="PS50850"/>
    </source>
</evidence>
<feature type="transmembrane region" description="Helical" evidence="5">
    <location>
        <begin position="362"/>
        <end position="384"/>
    </location>
</feature>
<keyword evidence="8" id="KW-1185">Reference proteome</keyword>
<feature type="transmembrane region" description="Helical" evidence="5">
    <location>
        <begin position="229"/>
        <end position="251"/>
    </location>
</feature>
<protein>
    <submittedName>
        <fullName evidence="7">3-hydroxybenzoate transporter MhbT</fullName>
    </submittedName>
</protein>
<feature type="transmembrane region" description="Helical" evidence="5">
    <location>
        <begin position="86"/>
        <end position="105"/>
    </location>
</feature>
<name>A0ABN7M6N7_9BURK</name>
<dbReference type="InterPro" id="IPR020846">
    <property type="entry name" value="MFS_dom"/>
</dbReference>
<comment type="caution">
    <text evidence="7">The sequence shown here is derived from an EMBL/GenBank/DDBJ whole genome shotgun (WGS) entry which is preliminary data.</text>
</comment>
<dbReference type="InterPro" id="IPR036259">
    <property type="entry name" value="MFS_trans_sf"/>
</dbReference>
<dbReference type="SUPFAM" id="SSF103473">
    <property type="entry name" value="MFS general substrate transporter"/>
    <property type="match status" value="1"/>
</dbReference>
<evidence type="ECO:0000256" key="5">
    <source>
        <dbReference type="SAM" id="Phobius"/>
    </source>
</evidence>
<proteinExistence type="predicted"/>
<evidence type="ECO:0000256" key="1">
    <source>
        <dbReference type="ARBA" id="ARBA00004141"/>
    </source>
</evidence>
<dbReference type="InterPro" id="IPR011701">
    <property type="entry name" value="MFS"/>
</dbReference>
<feature type="transmembrane region" description="Helical" evidence="5">
    <location>
        <begin position="271"/>
        <end position="292"/>
    </location>
</feature>
<dbReference type="Proteomes" id="UP000673821">
    <property type="component" value="Unassembled WGS sequence"/>
</dbReference>
<dbReference type="RefSeq" id="WP_200659488.1">
    <property type="nucleotide sequence ID" value="NZ_CAJNBH010000014.1"/>
</dbReference>
<feature type="transmembrane region" description="Helical" evidence="5">
    <location>
        <begin position="111"/>
        <end position="135"/>
    </location>
</feature>